<dbReference type="Pfam" id="PF01243">
    <property type="entry name" value="PNPOx_N"/>
    <property type="match status" value="1"/>
</dbReference>
<dbReference type="PANTHER" id="PTHR40660:SF1">
    <property type="entry name" value="5'-PHOSPHATE OXIDASE PUTATIVE DOMAIN-CONTAINING PROTEIN-RELATED"/>
    <property type="match status" value="1"/>
</dbReference>
<sequence length="149" mass="16160">MITEEIKQSVKESVLCWLATSDMEGYPTCSPKEAFTICGENEIVIANIASPGSVKNIESNPNVCVSFINIFKQKGFKLKGTASYLSSNDIGYKKYAEILTPIIGDAFPIKGVIVVVVNKTEPIIAPSYYLVPGTTVESQVSQAKKNYGV</sequence>
<name>A0A370UD19_9GAMM</name>
<dbReference type="Proteomes" id="UP000254326">
    <property type="component" value="Unassembled WGS sequence"/>
</dbReference>
<keyword evidence="3" id="KW-1185">Reference proteome</keyword>
<dbReference type="InterPro" id="IPR012349">
    <property type="entry name" value="Split_barrel_FMN-bd"/>
</dbReference>
<reference evidence="2 3" key="1">
    <citation type="submission" date="2018-06" db="EMBL/GenBank/DDBJ databases">
        <title>Marinomonas sp. YLB-05 draft genome sequence.</title>
        <authorList>
            <person name="Yu L."/>
            <person name="Tang X."/>
        </authorList>
    </citation>
    <scope>NUCLEOTIDE SEQUENCE [LARGE SCALE GENOMIC DNA]</scope>
    <source>
        <strain evidence="2 3">YLB-05</strain>
    </source>
</reference>
<feature type="domain" description="Pyridoxamine 5'-phosphate oxidase N-terminal" evidence="1">
    <location>
        <begin position="2"/>
        <end position="89"/>
    </location>
</feature>
<dbReference type="SUPFAM" id="SSF50475">
    <property type="entry name" value="FMN-binding split barrel"/>
    <property type="match status" value="1"/>
</dbReference>
<dbReference type="Gene3D" id="2.30.110.10">
    <property type="entry name" value="Electron Transport, Fmn-binding Protein, Chain A"/>
    <property type="match status" value="1"/>
</dbReference>
<dbReference type="RefSeq" id="WP_115466271.1">
    <property type="nucleotide sequence ID" value="NZ_QKRA01000001.1"/>
</dbReference>
<evidence type="ECO:0000313" key="2">
    <source>
        <dbReference type="EMBL" id="RDL45682.1"/>
    </source>
</evidence>
<dbReference type="AlphaFoldDB" id="A0A370UD19"/>
<proteinExistence type="predicted"/>
<protein>
    <submittedName>
        <fullName evidence="2">Pyridoxamine 5'-phosphate oxidase family protein</fullName>
    </submittedName>
</protein>
<dbReference type="EMBL" id="QKRA01000001">
    <property type="protein sequence ID" value="RDL45682.1"/>
    <property type="molecule type" value="Genomic_DNA"/>
</dbReference>
<dbReference type="InterPro" id="IPR011576">
    <property type="entry name" value="Pyridox_Oxase_N"/>
</dbReference>
<accession>A0A370UD19</accession>
<evidence type="ECO:0000313" key="3">
    <source>
        <dbReference type="Proteomes" id="UP000254326"/>
    </source>
</evidence>
<dbReference type="PANTHER" id="PTHR40660">
    <property type="entry name" value="5'-PHOSPHATE OXIDASE PUTATIVE DOMAIN-CONTAINING PROTEIN-RELATED"/>
    <property type="match status" value="1"/>
</dbReference>
<organism evidence="2 3">
    <name type="scientific">Marinomonas piezotolerans</name>
    <dbReference type="NCBI Taxonomy" id="2213058"/>
    <lineage>
        <taxon>Bacteria</taxon>
        <taxon>Pseudomonadati</taxon>
        <taxon>Pseudomonadota</taxon>
        <taxon>Gammaproteobacteria</taxon>
        <taxon>Oceanospirillales</taxon>
        <taxon>Oceanospirillaceae</taxon>
        <taxon>Marinomonas</taxon>
    </lineage>
</organism>
<comment type="caution">
    <text evidence="2">The sequence shown here is derived from an EMBL/GenBank/DDBJ whole genome shotgun (WGS) entry which is preliminary data.</text>
</comment>
<gene>
    <name evidence="2" type="ORF">DN730_01135</name>
</gene>
<evidence type="ECO:0000259" key="1">
    <source>
        <dbReference type="Pfam" id="PF01243"/>
    </source>
</evidence>
<dbReference type="OrthoDB" id="7867371at2"/>